<comment type="caution">
    <text evidence="2">The sequence shown here is derived from an EMBL/GenBank/DDBJ whole genome shotgun (WGS) entry which is preliminary data.</text>
</comment>
<feature type="transmembrane region" description="Helical" evidence="1">
    <location>
        <begin position="73"/>
        <end position="89"/>
    </location>
</feature>
<protein>
    <submittedName>
        <fullName evidence="2">Uncharacterized protein</fullName>
    </submittedName>
</protein>
<evidence type="ECO:0000313" key="3">
    <source>
        <dbReference type="Proteomes" id="UP000037035"/>
    </source>
</evidence>
<keyword evidence="1" id="KW-1133">Transmembrane helix</keyword>
<proteinExistence type="predicted"/>
<dbReference type="Proteomes" id="UP000037035">
    <property type="component" value="Unassembled WGS sequence"/>
</dbReference>
<name>A0A0L6UTR9_9BASI</name>
<gene>
    <name evidence="2" type="ORF">VP01_375g1</name>
</gene>
<keyword evidence="1" id="KW-0812">Transmembrane</keyword>
<accession>A0A0L6UTR9</accession>
<dbReference type="AlphaFoldDB" id="A0A0L6UTR9"/>
<reference evidence="2 3" key="1">
    <citation type="submission" date="2015-08" db="EMBL/GenBank/DDBJ databases">
        <title>Next Generation Sequencing and Analysis of the Genome of Puccinia sorghi L Schw, the Causal Agent of Maize Common Rust.</title>
        <authorList>
            <person name="Rochi L."/>
            <person name="Burguener G."/>
            <person name="Darino M."/>
            <person name="Turjanski A."/>
            <person name="Kreff E."/>
            <person name="Dieguez M.J."/>
            <person name="Sacco F."/>
        </authorList>
    </citation>
    <scope>NUCLEOTIDE SEQUENCE [LARGE SCALE GENOMIC DNA]</scope>
    <source>
        <strain evidence="2 3">RO10H11247</strain>
    </source>
</reference>
<evidence type="ECO:0000313" key="2">
    <source>
        <dbReference type="EMBL" id="KNZ51928.1"/>
    </source>
</evidence>
<keyword evidence="3" id="KW-1185">Reference proteome</keyword>
<keyword evidence="1" id="KW-0472">Membrane</keyword>
<evidence type="ECO:0000256" key="1">
    <source>
        <dbReference type="SAM" id="Phobius"/>
    </source>
</evidence>
<feature type="transmembrane region" description="Helical" evidence="1">
    <location>
        <begin position="12"/>
        <end position="38"/>
    </location>
</feature>
<dbReference type="EMBL" id="LAVV01008790">
    <property type="protein sequence ID" value="KNZ51928.1"/>
    <property type="molecule type" value="Genomic_DNA"/>
</dbReference>
<sequence length="421" mass="49200">MFFILHHPTFSSFLLIIHFLFLNHIFTILYLDYIVSLVTKCPPSHCPSKILRVLYPPIISTYFLDWFEEGSKVALIWFFLMCLVVGEYFPPLPNPSMIWEDDSSRVNYLYIFMTTTSSQKGRGSIFKPNHRSYINFNHIRALHNVIVTYNYNKYLNIRYNSIIYFHFFHLSSQGFFYPELYTGILMMKSTKLFLNIYTGLYRNSFRQTSLILIQVNHCLLFKPLGFIANLGKPLWCRQCAHGQVLWLCKCIRGPLNWHYATVSFKLDRIFDKVFQIQTGYYFMIGINYFNPLIYKIVLTWVCLIYALRAEIYPAPVDKLAGTCNSSKSELIYVRAATSYPGVISTCLLTAWKNLLGHSVLPTNECLMKLWNLPVGATNTTELLEFLPSILNILKMMICFSLLEFLYKDHSISVYNLLLSFM</sequence>
<dbReference type="VEuPathDB" id="FungiDB:VP01_375g1"/>
<organism evidence="2 3">
    <name type="scientific">Puccinia sorghi</name>
    <dbReference type="NCBI Taxonomy" id="27349"/>
    <lineage>
        <taxon>Eukaryota</taxon>
        <taxon>Fungi</taxon>
        <taxon>Dikarya</taxon>
        <taxon>Basidiomycota</taxon>
        <taxon>Pucciniomycotina</taxon>
        <taxon>Pucciniomycetes</taxon>
        <taxon>Pucciniales</taxon>
        <taxon>Pucciniaceae</taxon>
        <taxon>Puccinia</taxon>
    </lineage>
</organism>